<name>A0AC35GSR7_9BILA</name>
<evidence type="ECO:0000313" key="2">
    <source>
        <dbReference type="WBParaSite" id="PS1159_v2.g8336.t1"/>
    </source>
</evidence>
<accession>A0AC35GSR7</accession>
<evidence type="ECO:0000313" key="1">
    <source>
        <dbReference type="Proteomes" id="UP000887580"/>
    </source>
</evidence>
<dbReference type="WBParaSite" id="PS1159_v2.g8336.t1">
    <property type="protein sequence ID" value="PS1159_v2.g8336.t1"/>
    <property type="gene ID" value="PS1159_v2.g8336"/>
</dbReference>
<dbReference type="Proteomes" id="UP000887580">
    <property type="component" value="Unplaced"/>
</dbReference>
<protein>
    <submittedName>
        <fullName evidence="2">BZIP domain-containing protein</fullName>
    </submittedName>
</protein>
<proteinExistence type="predicted"/>
<sequence>MYQQTVTPQTKPRKKGGRRPKDETNDFQVLSEEDRLKRDQKRERNKKSAARSRQKQNNKIEGLKQEKEKLQQQNIQLQMREKILKEAMEKAYNLQSSLCCHPWIVQKGII</sequence>
<organism evidence="1 2">
    <name type="scientific">Panagrolaimus sp. PS1159</name>
    <dbReference type="NCBI Taxonomy" id="55785"/>
    <lineage>
        <taxon>Eukaryota</taxon>
        <taxon>Metazoa</taxon>
        <taxon>Ecdysozoa</taxon>
        <taxon>Nematoda</taxon>
        <taxon>Chromadorea</taxon>
        <taxon>Rhabditida</taxon>
        <taxon>Tylenchina</taxon>
        <taxon>Panagrolaimomorpha</taxon>
        <taxon>Panagrolaimoidea</taxon>
        <taxon>Panagrolaimidae</taxon>
        <taxon>Panagrolaimus</taxon>
    </lineage>
</organism>
<reference evidence="2" key="1">
    <citation type="submission" date="2022-11" db="UniProtKB">
        <authorList>
            <consortium name="WormBaseParasite"/>
        </authorList>
    </citation>
    <scope>IDENTIFICATION</scope>
</reference>